<organism evidence="2 3">
    <name type="scientific">Aldrovandia affinis</name>
    <dbReference type="NCBI Taxonomy" id="143900"/>
    <lineage>
        <taxon>Eukaryota</taxon>
        <taxon>Metazoa</taxon>
        <taxon>Chordata</taxon>
        <taxon>Craniata</taxon>
        <taxon>Vertebrata</taxon>
        <taxon>Euteleostomi</taxon>
        <taxon>Actinopterygii</taxon>
        <taxon>Neopterygii</taxon>
        <taxon>Teleostei</taxon>
        <taxon>Notacanthiformes</taxon>
        <taxon>Halosauridae</taxon>
        <taxon>Aldrovandia</taxon>
    </lineage>
</organism>
<accession>A0AAD7WLW5</accession>
<feature type="region of interest" description="Disordered" evidence="1">
    <location>
        <begin position="519"/>
        <end position="573"/>
    </location>
</feature>
<gene>
    <name evidence="2" type="ORF">AAFF_G00384390</name>
</gene>
<dbReference type="InterPro" id="IPR053309">
    <property type="entry name" value="Balbiani_Body_Formation"/>
</dbReference>
<name>A0AAD7WLW5_9TELE</name>
<feature type="compositionally biased region" description="Basic and acidic residues" evidence="1">
    <location>
        <begin position="240"/>
        <end position="252"/>
    </location>
</feature>
<feature type="region of interest" description="Disordered" evidence="1">
    <location>
        <begin position="216"/>
        <end position="328"/>
    </location>
</feature>
<keyword evidence="3" id="KW-1185">Reference proteome</keyword>
<proteinExistence type="predicted"/>
<dbReference type="AlphaFoldDB" id="A0AAD7WLW5"/>
<feature type="compositionally biased region" description="Basic residues" evidence="1">
    <location>
        <begin position="524"/>
        <end position="535"/>
    </location>
</feature>
<feature type="region of interest" description="Disordered" evidence="1">
    <location>
        <begin position="170"/>
        <end position="192"/>
    </location>
</feature>
<reference evidence="2" key="1">
    <citation type="journal article" date="2023" name="Science">
        <title>Genome structures resolve the early diversification of teleost fishes.</title>
        <authorList>
            <person name="Parey E."/>
            <person name="Louis A."/>
            <person name="Montfort J."/>
            <person name="Bouchez O."/>
            <person name="Roques C."/>
            <person name="Iampietro C."/>
            <person name="Lluch J."/>
            <person name="Castinel A."/>
            <person name="Donnadieu C."/>
            <person name="Desvignes T."/>
            <person name="Floi Bucao C."/>
            <person name="Jouanno E."/>
            <person name="Wen M."/>
            <person name="Mejri S."/>
            <person name="Dirks R."/>
            <person name="Jansen H."/>
            <person name="Henkel C."/>
            <person name="Chen W.J."/>
            <person name="Zahm M."/>
            <person name="Cabau C."/>
            <person name="Klopp C."/>
            <person name="Thompson A.W."/>
            <person name="Robinson-Rechavi M."/>
            <person name="Braasch I."/>
            <person name="Lecointre G."/>
            <person name="Bobe J."/>
            <person name="Postlethwait J.H."/>
            <person name="Berthelot C."/>
            <person name="Roest Crollius H."/>
            <person name="Guiguen Y."/>
        </authorList>
    </citation>
    <scope>NUCLEOTIDE SEQUENCE</scope>
    <source>
        <strain evidence="2">NC1722</strain>
    </source>
</reference>
<evidence type="ECO:0000256" key="1">
    <source>
        <dbReference type="SAM" id="MobiDB-lite"/>
    </source>
</evidence>
<feature type="compositionally biased region" description="Basic residues" evidence="1">
    <location>
        <begin position="682"/>
        <end position="695"/>
    </location>
</feature>
<evidence type="ECO:0000313" key="3">
    <source>
        <dbReference type="Proteomes" id="UP001221898"/>
    </source>
</evidence>
<protein>
    <recommendedName>
        <fullName evidence="4">Bucky ball</fullName>
    </recommendedName>
</protein>
<evidence type="ECO:0000313" key="2">
    <source>
        <dbReference type="EMBL" id="KAJ8401520.1"/>
    </source>
</evidence>
<dbReference type="PANTHER" id="PTHR38654:SF1">
    <property type="entry name" value="BUCKY BALL"/>
    <property type="match status" value="1"/>
</dbReference>
<sequence>MDTTWVRRHYVNEKAGETCIALHIGCTVLRIHLISLSRSHLSVLRCIVSRASYVCIQKRKMEDTGIPTHSMGNGQSHQNPVNHTRPFFYVQPPSQPLYYYQWQMSNPYGQYGAFPGQGVPYGRPYMAPYPYMSYPGYIMPHAPMQPIDYRRMYNPHPPSGAAYDVRFQHQHRAHRETACSETQTEPSDSVGKLVSKLDGLRAARQEELVRQDAWTVGPDGVLPLDSSSRHEESDGGAADELVHFPTPEKLHPTSEQLDCPGSDREENCGNQHTGQPGALQASDGISAQGAEPVDAMPEPPPANHQAEEDLEQSGGNVLPPPDVASLSDVPEEPILDVEQLPYRILRLPCNELTTAGLLQTDGPPWRVDTLPPAGYLPSLGNGYLYSYYPSVAPERQSVLSPSLDELSSRDDMFSTDLEDVDSVSGRAYTGGRAHSLAASEVSDPEEGGDTWDRPFPEAEHPAKMCATCGSSLNGDARRSKAGGIGLRAYLEDTDEEVVEGDDDDYGDEDEILKNTCETQEAPARHPHHPARHPHFPARYLQPPCARQSSQQKPKKVYSSEPLDPADLEVQSSDYPAGTECCEGHKALAKPDHCKGQDARSTQPRPRMDKQWGGGGLPTGQESWEIYDSKPRPWKSWRPYPSMRGQERAGRRRGACKTFVSQRPRRRDYEEEEEEEEEFLRFQRGRGSTKRRGARY</sequence>
<evidence type="ECO:0008006" key="4">
    <source>
        <dbReference type="Google" id="ProtNLM"/>
    </source>
</evidence>
<dbReference type="Proteomes" id="UP001221898">
    <property type="component" value="Unassembled WGS sequence"/>
</dbReference>
<dbReference type="PANTHER" id="PTHR38654">
    <property type="entry name" value="BUCKY BALL-RELATED"/>
    <property type="match status" value="1"/>
</dbReference>
<comment type="caution">
    <text evidence="2">The sequence shown here is derived from an EMBL/GenBank/DDBJ whole genome shotgun (WGS) entry which is preliminary data.</text>
</comment>
<feature type="region of interest" description="Disordered" evidence="1">
    <location>
        <begin position="589"/>
        <end position="695"/>
    </location>
</feature>
<dbReference type="EMBL" id="JAINUG010000070">
    <property type="protein sequence ID" value="KAJ8401520.1"/>
    <property type="molecule type" value="Genomic_DNA"/>
</dbReference>